<name>A0AAW2IQ20_9LAMI</name>
<feature type="compositionally biased region" description="Basic and acidic residues" evidence="1">
    <location>
        <begin position="16"/>
        <end position="25"/>
    </location>
</feature>
<organism evidence="2">
    <name type="scientific">Sesamum angustifolium</name>
    <dbReference type="NCBI Taxonomy" id="2727405"/>
    <lineage>
        <taxon>Eukaryota</taxon>
        <taxon>Viridiplantae</taxon>
        <taxon>Streptophyta</taxon>
        <taxon>Embryophyta</taxon>
        <taxon>Tracheophyta</taxon>
        <taxon>Spermatophyta</taxon>
        <taxon>Magnoliopsida</taxon>
        <taxon>eudicotyledons</taxon>
        <taxon>Gunneridae</taxon>
        <taxon>Pentapetalae</taxon>
        <taxon>asterids</taxon>
        <taxon>lamiids</taxon>
        <taxon>Lamiales</taxon>
        <taxon>Pedaliaceae</taxon>
        <taxon>Sesamum</taxon>
    </lineage>
</organism>
<dbReference type="AlphaFoldDB" id="A0AAW2IQ20"/>
<reference evidence="2" key="1">
    <citation type="submission" date="2020-06" db="EMBL/GenBank/DDBJ databases">
        <authorList>
            <person name="Li T."/>
            <person name="Hu X."/>
            <person name="Zhang T."/>
            <person name="Song X."/>
            <person name="Zhang H."/>
            <person name="Dai N."/>
            <person name="Sheng W."/>
            <person name="Hou X."/>
            <person name="Wei L."/>
        </authorList>
    </citation>
    <scope>NUCLEOTIDE SEQUENCE</scope>
    <source>
        <strain evidence="2">G01</strain>
        <tissue evidence="2">Leaf</tissue>
    </source>
</reference>
<feature type="compositionally biased region" description="Polar residues" evidence="1">
    <location>
        <begin position="1"/>
        <end position="10"/>
    </location>
</feature>
<accession>A0AAW2IQ20</accession>
<proteinExistence type="predicted"/>
<feature type="compositionally biased region" description="Acidic residues" evidence="1">
    <location>
        <begin position="29"/>
        <end position="38"/>
    </location>
</feature>
<evidence type="ECO:0000256" key="1">
    <source>
        <dbReference type="SAM" id="MobiDB-lite"/>
    </source>
</evidence>
<comment type="caution">
    <text evidence="2">The sequence shown here is derived from an EMBL/GenBank/DDBJ whole genome shotgun (WGS) entry which is preliminary data.</text>
</comment>
<feature type="region of interest" description="Disordered" evidence="1">
    <location>
        <begin position="1"/>
        <end position="38"/>
    </location>
</feature>
<evidence type="ECO:0000313" key="2">
    <source>
        <dbReference type="EMBL" id="KAL0284151.1"/>
    </source>
</evidence>
<reference evidence="2" key="2">
    <citation type="journal article" date="2024" name="Plant">
        <title>Genomic evolution and insights into agronomic trait innovations of Sesamum species.</title>
        <authorList>
            <person name="Miao H."/>
            <person name="Wang L."/>
            <person name="Qu L."/>
            <person name="Liu H."/>
            <person name="Sun Y."/>
            <person name="Le M."/>
            <person name="Wang Q."/>
            <person name="Wei S."/>
            <person name="Zheng Y."/>
            <person name="Lin W."/>
            <person name="Duan Y."/>
            <person name="Cao H."/>
            <person name="Xiong S."/>
            <person name="Wang X."/>
            <person name="Wei L."/>
            <person name="Li C."/>
            <person name="Ma Q."/>
            <person name="Ju M."/>
            <person name="Zhao R."/>
            <person name="Li G."/>
            <person name="Mu C."/>
            <person name="Tian Q."/>
            <person name="Mei H."/>
            <person name="Zhang T."/>
            <person name="Gao T."/>
            <person name="Zhang H."/>
        </authorList>
    </citation>
    <scope>NUCLEOTIDE SEQUENCE</scope>
    <source>
        <strain evidence="2">G01</strain>
    </source>
</reference>
<feature type="region of interest" description="Disordered" evidence="1">
    <location>
        <begin position="142"/>
        <end position="172"/>
    </location>
</feature>
<protein>
    <submittedName>
        <fullName evidence="2">Uncharacterized protein</fullName>
    </submittedName>
</protein>
<gene>
    <name evidence="2" type="ORF">Sangu_2843200</name>
</gene>
<sequence length="227" mass="24716">MLPKESNSLCPLSHNTHTDSTHTTHSEPAGDDPDGNIEENVAEQSNVLEGGTPCNVNGDFDFEEFYDLATRVLNGDTESMESLNSLKVRWEQKFKTRNPALKSVTGRPSTPYRPRISFLPRRIIRTGTDPLPEPIVEQPNILAGGSSSSELVYHGRSPSPPSGLVSQDQKLQEAAIPPDCDDLAQLGGLEDSAVKESATDLRTGPACSSPLVLNRRDCPRRTTGHLM</sequence>
<dbReference type="EMBL" id="JACGWK010001673">
    <property type="protein sequence ID" value="KAL0284151.1"/>
    <property type="molecule type" value="Genomic_DNA"/>
</dbReference>